<comment type="subcellular location">
    <subcellularLocation>
        <location evidence="1">Host cell membrane</location>
        <topology evidence="1">Multi-pass membrane protein</topology>
    </subcellularLocation>
    <subcellularLocation>
        <location evidence="2">Secreted</location>
    </subcellularLocation>
</comment>
<name>I1W266_MANHA</name>
<evidence type="ECO:0000256" key="16">
    <source>
        <dbReference type="ARBA" id="ARBA00023288"/>
    </source>
</evidence>
<dbReference type="GO" id="GO:0031640">
    <property type="term" value="P:killing of cells of another organism"/>
    <property type="evidence" value="ECO:0007669"/>
    <property type="project" value="UniProtKB-KW"/>
</dbReference>
<dbReference type="PRINTS" id="PR01488">
    <property type="entry name" value="RTXTOXINA"/>
</dbReference>
<evidence type="ECO:0000256" key="12">
    <source>
        <dbReference type="ARBA" id="ARBA00022870"/>
    </source>
</evidence>
<evidence type="ECO:0000256" key="8">
    <source>
        <dbReference type="ARBA" id="ARBA00022692"/>
    </source>
</evidence>
<dbReference type="InterPro" id="IPR018511">
    <property type="entry name" value="Hemolysin-typ_Ca-bd_CS"/>
</dbReference>
<keyword evidence="9" id="KW-0677">Repeat</keyword>
<evidence type="ECO:0000256" key="10">
    <source>
        <dbReference type="ARBA" id="ARBA00022837"/>
    </source>
</evidence>
<dbReference type="GO" id="GO:0015267">
    <property type="term" value="F:channel activity"/>
    <property type="evidence" value="ECO:0007669"/>
    <property type="project" value="InterPro"/>
</dbReference>
<dbReference type="Pfam" id="PF00353">
    <property type="entry name" value="HemolysinCabind"/>
    <property type="match status" value="2"/>
</dbReference>
<evidence type="ECO:0000256" key="4">
    <source>
        <dbReference type="ARBA" id="ARBA00019645"/>
    </source>
</evidence>
<evidence type="ECO:0000256" key="15">
    <source>
        <dbReference type="ARBA" id="ARBA00023136"/>
    </source>
</evidence>
<dbReference type="GO" id="GO:0005576">
    <property type="term" value="C:extracellular region"/>
    <property type="evidence" value="ECO:0007669"/>
    <property type="project" value="UniProtKB-SubCell"/>
</dbReference>
<reference evidence="19" key="1">
    <citation type="submission" date="2012-01" db="EMBL/GenBank/DDBJ databases">
        <title>Sequence Diversity of the Leukotoxin (lktA) Gene in Caprine and Ovine Strains of Mannheimia haemolytica isolated from pneumonic lungs.</title>
        <authorList>
            <person name="Vougidou C."/>
            <person name="Sandalakis V."/>
            <person name="Psaroulaki A."/>
            <person name="Petridou E."/>
            <person name="Ekateriniadou L."/>
        </authorList>
    </citation>
    <scope>NUCLEOTIDE SEQUENCE</scope>
    <source>
        <strain evidence="19">PMM1107Gb</strain>
    </source>
</reference>
<dbReference type="InterPro" id="IPR011049">
    <property type="entry name" value="Serralysin-like_metalloprot_C"/>
</dbReference>
<evidence type="ECO:0000256" key="11">
    <source>
        <dbReference type="ARBA" id="ARBA00022852"/>
    </source>
</evidence>
<evidence type="ECO:0000259" key="17">
    <source>
        <dbReference type="Pfam" id="PF02382"/>
    </source>
</evidence>
<keyword evidence="8" id="KW-0812">Transmembrane</keyword>
<evidence type="ECO:0000313" key="19">
    <source>
        <dbReference type="EMBL" id="AFI60251.1"/>
    </source>
</evidence>
<protein>
    <recommendedName>
        <fullName evidence="4">Leukotoxin</fullName>
    </recommendedName>
</protein>
<evidence type="ECO:0000256" key="3">
    <source>
        <dbReference type="ARBA" id="ARBA00005918"/>
    </source>
</evidence>
<evidence type="ECO:0000256" key="5">
    <source>
        <dbReference type="ARBA" id="ARBA00022511"/>
    </source>
</evidence>
<dbReference type="InterPro" id="IPR018504">
    <property type="entry name" value="RTX_pore_form"/>
</dbReference>
<dbReference type="RefSeq" id="WP_006252564.1">
    <property type="nucleotide sequence ID" value="NZ_CP087379.1"/>
</dbReference>
<gene>
    <name evidence="19" type="primary">lktA</name>
</gene>
<keyword evidence="10" id="KW-0106">Calcium</keyword>
<keyword evidence="14" id="KW-0843">Virulence</keyword>
<dbReference type="GO" id="GO:0005509">
    <property type="term" value="F:calcium ion binding"/>
    <property type="evidence" value="ECO:0007669"/>
    <property type="project" value="InterPro"/>
</dbReference>
<dbReference type="InterPro" id="IPR001343">
    <property type="entry name" value="Hemolysn_Ca-bd"/>
</dbReference>
<dbReference type="PROSITE" id="PS00330">
    <property type="entry name" value="HEMOLYSIN_CALCIUM"/>
    <property type="match status" value="3"/>
</dbReference>
<dbReference type="GO" id="GO:0020002">
    <property type="term" value="C:host cell plasma membrane"/>
    <property type="evidence" value="ECO:0007669"/>
    <property type="project" value="UniProtKB-SubCell"/>
</dbReference>
<evidence type="ECO:0000256" key="7">
    <source>
        <dbReference type="ARBA" id="ARBA00022656"/>
    </source>
</evidence>
<evidence type="ECO:0000256" key="13">
    <source>
        <dbReference type="ARBA" id="ARBA00022989"/>
    </source>
</evidence>
<evidence type="ECO:0000256" key="1">
    <source>
        <dbReference type="ARBA" id="ARBA00004598"/>
    </source>
</evidence>
<evidence type="ECO:0000256" key="6">
    <source>
        <dbReference type="ARBA" id="ARBA00022525"/>
    </source>
</evidence>
<dbReference type="InterPro" id="IPR050557">
    <property type="entry name" value="RTX_toxin/Mannuronan_C5-epim"/>
</dbReference>
<dbReference type="PATRIC" id="fig|75985.43.peg.580"/>
<proteinExistence type="inferred from homology"/>
<evidence type="ECO:0000256" key="14">
    <source>
        <dbReference type="ARBA" id="ARBA00023026"/>
    </source>
</evidence>
<sequence length="954" mass="102410">MGNKFTNISTNLRNSWLTAKSGLNNAGQSLAKAGQSLKTGAKKIILYIPKDYQYDTDKGNGLQDLVKAAEELGIEVQKEESNDIAKAQTSLGTIHNVLGLTERGIVLSAPQLDKLLQKTKVGQAIGSTENITKGFSNAKTVLSGIQSILGSVLAGMDLDEALQNNSNELTLAKAGLELTNSLIENIANSVKTLDAFGDQINQLGSKLQNVKGLSSLGEKLKGLSGFDKTSLGLDIVSGLLSGATAALVLADKNASTSRKVGAGFELANQVVGNITKAVSSYILAQRVAAGLSSTGPVAALIASTVSLAISPLSFAGIADKFNHAKSLESYAERFKKLGYDGDNLLAEYQRGTGTIDASVTAINTALAAIAGGVSAAAAGSVVASPIALLVSGITGVISTILQYSKQAMFEHVANKIHNKIVEWEKNNPGKNYFENGYDARYLANLQDNMKFLLNLNKELQAERVIAITQQQWDNNIGDLAGISRLGEKVLSGKAYVDAFEEGKHLKADKLVQLDSANGIIDVSNSGKAKTQHILFRTPLLTPGTEKRERVQTGKYEYITKLNINRVDSWKITDGEASSTFDLTNVVQRIGIELDNAGNVTKTKETKIIAKLGEGDDNVFVGSGTTEIDGGEGYDRVHYSRGNYGALTIDATKETEQGSYTVNRFVETGKALHEVTSTHTALVGSREEKIEYRHSNNRQHAGYYTKDTLTSIEEIIGTSHNDIFKGSQFNDAFNGGDGVDTIDGNGGNDRLFGGKGDDIIDGGDGDDFIDGGKGNDLLHGGRGDDIFVHRQGDGNDSITEAGGHDRLSFSDSNLKDLTFEKVNHHLVITNTKQEKVTIQNWFREEEFAKTVKNYVATRDEKIEEIIGQNGERITSKQVDELIAKGKDNKIDKNDLANVVNSYELLKNSRNVTNSLDKLISSVSSFTSSNDSRNVLATPTSMLDTSLSSLQFARAA</sequence>
<dbReference type="Gene3D" id="2.150.10.10">
    <property type="entry name" value="Serralysin-like metalloprotease, C-terminal"/>
    <property type="match status" value="1"/>
</dbReference>
<keyword evidence="12" id="KW-1043">Host membrane</keyword>
<feature type="domain" description="RTX C-terminal" evidence="18">
    <location>
        <begin position="808"/>
        <end position="936"/>
    </location>
</feature>
<dbReference type="AlphaFoldDB" id="I1W266"/>
<keyword evidence="5" id="KW-1032">Host cell membrane</keyword>
<keyword evidence="13" id="KW-1133">Transmembrane helix</keyword>
<evidence type="ECO:0000259" key="18">
    <source>
        <dbReference type="Pfam" id="PF08339"/>
    </source>
</evidence>
<dbReference type="Pfam" id="PF08339">
    <property type="entry name" value="RTX_C"/>
    <property type="match status" value="1"/>
</dbReference>
<dbReference type="EMBL" id="JQ423930">
    <property type="protein sequence ID" value="AFI60251.1"/>
    <property type="molecule type" value="Genomic_DNA"/>
</dbReference>
<keyword evidence="7" id="KW-0800">Toxin</keyword>
<feature type="domain" description="RTX pore-forming" evidence="17">
    <location>
        <begin position="283"/>
        <end position="589"/>
    </location>
</feature>
<keyword evidence="15" id="KW-0472">Membrane</keyword>
<dbReference type="InterPro" id="IPR013550">
    <property type="entry name" value="RTX_C"/>
</dbReference>
<evidence type="ECO:0000256" key="9">
    <source>
        <dbReference type="ARBA" id="ARBA00022737"/>
    </source>
</evidence>
<organism evidence="19">
    <name type="scientific">Mannheimia haemolytica</name>
    <name type="common">Pasteurella haemolytica</name>
    <dbReference type="NCBI Taxonomy" id="75985"/>
    <lineage>
        <taxon>Bacteria</taxon>
        <taxon>Pseudomonadati</taxon>
        <taxon>Pseudomonadota</taxon>
        <taxon>Gammaproteobacteria</taxon>
        <taxon>Pasteurellales</taxon>
        <taxon>Pasteurellaceae</taxon>
        <taxon>Mannheimia</taxon>
    </lineage>
</organism>
<keyword evidence="11" id="KW-0204">Cytolysis</keyword>
<dbReference type="Pfam" id="PF02382">
    <property type="entry name" value="RTX"/>
    <property type="match status" value="1"/>
</dbReference>
<keyword evidence="6" id="KW-0964">Secreted</keyword>
<dbReference type="PANTHER" id="PTHR38340:SF1">
    <property type="entry name" value="S-LAYER PROTEIN"/>
    <property type="match status" value="1"/>
</dbReference>
<comment type="similarity">
    <text evidence="3">Belongs to the RTX prokaryotic toxin (TC 1.C.11) family.</text>
</comment>
<dbReference type="GO" id="GO:0090729">
    <property type="term" value="F:toxin activity"/>
    <property type="evidence" value="ECO:0007669"/>
    <property type="project" value="UniProtKB-KW"/>
</dbReference>
<accession>I1W266</accession>
<dbReference type="NCBIfam" id="NF033943">
    <property type="entry name" value="RTX_toxin"/>
    <property type="match status" value="1"/>
</dbReference>
<dbReference type="SMR" id="I1W266"/>
<dbReference type="InterPro" id="IPR003995">
    <property type="entry name" value="RTX_toxin_determinant-A"/>
</dbReference>
<evidence type="ECO:0000256" key="2">
    <source>
        <dbReference type="ARBA" id="ARBA00004613"/>
    </source>
</evidence>
<dbReference type="PANTHER" id="PTHR38340">
    <property type="entry name" value="S-LAYER PROTEIN"/>
    <property type="match status" value="1"/>
</dbReference>
<dbReference type="PRINTS" id="PR00313">
    <property type="entry name" value="CABNDNGRPT"/>
</dbReference>
<dbReference type="SUPFAM" id="SSF51120">
    <property type="entry name" value="beta-Roll"/>
    <property type="match status" value="1"/>
</dbReference>
<keyword evidence="16" id="KW-0449">Lipoprotein</keyword>